<dbReference type="InterPro" id="IPR006564">
    <property type="entry name" value="Znf_PMZ"/>
</dbReference>
<dbReference type="AlphaFoldDB" id="A0A2P5WUR0"/>
<feature type="region of interest" description="Disordered" evidence="5">
    <location>
        <begin position="120"/>
        <end position="150"/>
    </location>
</feature>
<keyword evidence="1" id="KW-0479">Metal-binding</keyword>
<protein>
    <recommendedName>
        <fullName evidence="6">SWIM-type domain-containing protein</fullName>
    </recommendedName>
</protein>
<proteinExistence type="predicted"/>
<keyword evidence="3" id="KW-0862">Zinc</keyword>
<dbReference type="OrthoDB" id="1426028at2759"/>
<evidence type="ECO:0000256" key="4">
    <source>
        <dbReference type="PROSITE-ProRule" id="PRU00325"/>
    </source>
</evidence>
<evidence type="ECO:0000313" key="8">
    <source>
        <dbReference type="Proteomes" id="UP000239757"/>
    </source>
</evidence>
<sequence>MVPIKVLTIKYRFCASVDPVRYDSFDIKGPRSLEAMVEAHLASGSPYLELYVQFASPNDAFVTSTSTAIQEKYTTSARNSADGWQNMESSLFFNNMKYTTPGRDSVSAWDMHLGGSTFDTENTYWGTTSTTSDDSGSDDESDMNPPREPRLDGAEVALFSEPEPIPTIPKDVEGVSQDHPKMDLDMLANFILPTVKADPRTLVPVLIANIHSQLRYTPSYRKAWIAKKKVLEKMYGGSDASYNEVWQWCQVLERYVPYEINKDHFHEMLAVLRSVNKEGHNYLCNIPFEQWTQAYDNDLRYGQITLNLAECINFVLKGTRHLPITSVVRETYFRLAALFSKQTVRYKGEMQGGHVWYAKVLQEINKAKVQANTMHTVCHDHDNLWFHVTEFDRPNQGIVGGQYRVHLTNRTCDCGRFDALRYPCAHVIAACQNLRLDPMSYVDEVYNIEYMYNVWRHVFPPVPDEHKWSSVSLALFKLLSDKDLRRKPKGRPCSTRILPHRGHRQLHTGFLLVQVPERVLVALVGIVVHPTGDLIVGVGRMSHLDRIMTAEVFALPMAEVFESHKAMGIGKKKSSPTTSRATTAYRLEVDSE</sequence>
<organism evidence="7 8">
    <name type="scientific">Gossypium barbadense</name>
    <name type="common">Sea Island cotton</name>
    <name type="synonym">Hibiscus barbadensis</name>
    <dbReference type="NCBI Taxonomy" id="3634"/>
    <lineage>
        <taxon>Eukaryota</taxon>
        <taxon>Viridiplantae</taxon>
        <taxon>Streptophyta</taxon>
        <taxon>Embryophyta</taxon>
        <taxon>Tracheophyta</taxon>
        <taxon>Spermatophyta</taxon>
        <taxon>Magnoliopsida</taxon>
        <taxon>eudicotyledons</taxon>
        <taxon>Gunneridae</taxon>
        <taxon>Pentapetalae</taxon>
        <taxon>rosids</taxon>
        <taxon>malvids</taxon>
        <taxon>Malvales</taxon>
        <taxon>Malvaceae</taxon>
        <taxon>Malvoideae</taxon>
        <taxon>Gossypium</taxon>
    </lineage>
</organism>
<evidence type="ECO:0000313" key="7">
    <source>
        <dbReference type="EMBL" id="PPR94799.1"/>
    </source>
</evidence>
<dbReference type="SMART" id="SM00575">
    <property type="entry name" value="ZnF_PMZ"/>
    <property type="match status" value="1"/>
</dbReference>
<dbReference type="Proteomes" id="UP000239757">
    <property type="component" value="Unassembled WGS sequence"/>
</dbReference>
<feature type="domain" description="SWIM-type" evidence="6">
    <location>
        <begin position="403"/>
        <end position="435"/>
    </location>
</feature>
<dbReference type="GO" id="GO:0008270">
    <property type="term" value="F:zinc ion binding"/>
    <property type="evidence" value="ECO:0007669"/>
    <property type="project" value="UniProtKB-KW"/>
</dbReference>
<evidence type="ECO:0000256" key="3">
    <source>
        <dbReference type="ARBA" id="ARBA00022833"/>
    </source>
</evidence>
<keyword evidence="2 4" id="KW-0863">Zinc-finger</keyword>
<reference evidence="7 8" key="1">
    <citation type="submission" date="2015-01" db="EMBL/GenBank/DDBJ databases">
        <title>Genome of allotetraploid Gossypium barbadense reveals genomic plasticity and fiber elongation in cotton evolution.</title>
        <authorList>
            <person name="Chen X."/>
            <person name="Liu X."/>
            <person name="Zhao B."/>
            <person name="Zheng H."/>
            <person name="Hu Y."/>
            <person name="Lu G."/>
            <person name="Yang C."/>
            <person name="Chen J."/>
            <person name="Shan C."/>
            <person name="Zhang L."/>
            <person name="Zhou Y."/>
            <person name="Wang L."/>
            <person name="Guo W."/>
            <person name="Bai Y."/>
            <person name="Ruan J."/>
            <person name="Shangguan X."/>
            <person name="Mao Y."/>
            <person name="Jiang J."/>
            <person name="Zhu Y."/>
            <person name="Lei J."/>
            <person name="Kang H."/>
            <person name="Chen S."/>
            <person name="He X."/>
            <person name="Wang R."/>
            <person name="Wang Y."/>
            <person name="Chen J."/>
            <person name="Wang L."/>
            <person name="Yu S."/>
            <person name="Wang B."/>
            <person name="Wei J."/>
            <person name="Song S."/>
            <person name="Lu X."/>
            <person name="Gao Z."/>
            <person name="Gu W."/>
            <person name="Deng X."/>
            <person name="Ma D."/>
            <person name="Wang S."/>
            <person name="Liang W."/>
            <person name="Fang L."/>
            <person name="Cai C."/>
            <person name="Zhu X."/>
            <person name="Zhou B."/>
            <person name="Zhang Y."/>
            <person name="Chen Z."/>
            <person name="Xu S."/>
            <person name="Zhu R."/>
            <person name="Wang S."/>
            <person name="Zhang T."/>
            <person name="Zhao G."/>
        </authorList>
    </citation>
    <scope>NUCLEOTIDE SEQUENCE [LARGE SCALE GENOMIC DNA]</scope>
    <source>
        <strain evidence="8">cv. Xinhai21</strain>
        <tissue evidence="7">Leaf</tissue>
    </source>
</reference>
<dbReference type="Pfam" id="PF04434">
    <property type="entry name" value="SWIM"/>
    <property type="match status" value="1"/>
</dbReference>
<gene>
    <name evidence="7" type="ORF">GOBAR_AA25869</name>
</gene>
<evidence type="ECO:0000259" key="6">
    <source>
        <dbReference type="PROSITE" id="PS50966"/>
    </source>
</evidence>
<dbReference type="InterPro" id="IPR007527">
    <property type="entry name" value="Znf_SWIM"/>
</dbReference>
<evidence type="ECO:0000256" key="5">
    <source>
        <dbReference type="SAM" id="MobiDB-lite"/>
    </source>
</evidence>
<dbReference type="PANTHER" id="PTHR31973">
    <property type="entry name" value="POLYPROTEIN, PUTATIVE-RELATED"/>
    <property type="match status" value="1"/>
</dbReference>
<dbReference type="PANTHER" id="PTHR31973:SF195">
    <property type="entry name" value="MUDR FAMILY TRANSPOSASE"/>
    <property type="match status" value="1"/>
</dbReference>
<feature type="region of interest" description="Disordered" evidence="5">
    <location>
        <begin position="569"/>
        <end position="592"/>
    </location>
</feature>
<name>A0A2P5WUR0_GOSBA</name>
<evidence type="ECO:0000256" key="1">
    <source>
        <dbReference type="ARBA" id="ARBA00022723"/>
    </source>
</evidence>
<evidence type="ECO:0000256" key="2">
    <source>
        <dbReference type="ARBA" id="ARBA00022771"/>
    </source>
</evidence>
<dbReference type="EMBL" id="KZ666439">
    <property type="protein sequence ID" value="PPR94799.1"/>
    <property type="molecule type" value="Genomic_DNA"/>
</dbReference>
<accession>A0A2P5WUR0</accession>
<dbReference type="PROSITE" id="PS50966">
    <property type="entry name" value="ZF_SWIM"/>
    <property type="match status" value="1"/>
</dbReference>